<reference evidence="1 2" key="1">
    <citation type="journal article" date="2020" name="Mol. Biol. Evol.">
        <title>Distinct Expression and Methylation Patterns for Genes with Different Fates following a Single Whole-Genome Duplication in Flowering Plants.</title>
        <authorList>
            <person name="Shi T."/>
            <person name="Rahmani R.S."/>
            <person name="Gugger P.F."/>
            <person name="Wang M."/>
            <person name="Li H."/>
            <person name="Zhang Y."/>
            <person name="Li Z."/>
            <person name="Wang Q."/>
            <person name="Van de Peer Y."/>
            <person name="Marchal K."/>
            <person name="Chen J."/>
        </authorList>
    </citation>
    <scope>NUCLEOTIDE SEQUENCE [LARGE SCALE GENOMIC DNA]</scope>
    <source>
        <tissue evidence="1">Leaf</tissue>
    </source>
</reference>
<organism evidence="1 2">
    <name type="scientific">Nelumbo nucifera</name>
    <name type="common">Sacred lotus</name>
    <dbReference type="NCBI Taxonomy" id="4432"/>
    <lineage>
        <taxon>Eukaryota</taxon>
        <taxon>Viridiplantae</taxon>
        <taxon>Streptophyta</taxon>
        <taxon>Embryophyta</taxon>
        <taxon>Tracheophyta</taxon>
        <taxon>Spermatophyta</taxon>
        <taxon>Magnoliopsida</taxon>
        <taxon>Proteales</taxon>
        <taxon>Nelumbonaceae</taxon>
        <taxon>Nelumbo</taxon>
    </lineage>
</organism>
<name>A0A822XJ68_NELNU</name>
<proteinExistence type="predicted"/>
<keyword evidence="2" id="KW-1185">Reference proteome</keyword>
<dbReference type="AlphaFoldDB" id="A0A822XJ68"/>
<dbReference type="Proteomes" id="UP000607653">
    <property type="component" value="Unassembled WGS sequence"/>
</dbReference>
<comment type="caution">
    <text evidence="1">The sequence shown here is derived from an EMBL/GenBank/DDBJ whole genome shotgun (WGS) entry which is preliminary data.</text>
</comment>
<sequence length="86" mass="9117">MENLPGLRCAGCGSGACGLAEMARIIQTIKGFVYDQGRQRRCGVSEIIGGEEAEEEAVFGRLEEPASGSLLSSTLRCRSASQPRTP</sequence>
<protein>
    <submittedName>
        <fullName evidence="1">Uncharacterized protein</fullName>
    </submittedName>
</protein>
<evidence type="ECO:0000313" key="1">
    <source>
        <dbReference type="EMBL" id="DAD20307.1"/>
    </source>
</evidence>
<accession>A0A822XJ68</accession>
<dbReference type="EMBL" id="DUZY01000001">
    <property type="protein sequence ID" value="DAD20307.1"/>
    <property type="molecule type" value="Genomic_DNA"/>
</dbReference>
<gene>
    <name evidence="1" type="ORF">HUJ06_021770</name>
</gene>
<evidence type="ECO:0000313" key="2">
    <source>
        <dbReference type="Proteomes" id="UP000607653"/>
    </source>
</evidence>